<reference evidence="2 3" key="1">
    <citation type="submission" date="2020-10" db="EMBL/GenBank/DDBJ databases">
        <title>Complete genome sequence of Paludibaculum fermentans P105T, a facultatively anaerobic acidobacterium capable of dissimilatory Fe(III) reduction.</title>
        <authorList>
            <person name="Dedysh S.N."/>
            <person name="Beletsky A.V."/>
            <person name="Kulichevskaya I.S."/>
            <person name="Mardanov A.V."/>
            <person name="Ravin N.V."/>
        </authorList>
    </citation>
    <scope>NUCLEOTIDE SEQUENCE [LARGE SCALE GENOMIC DNA]</scope>
    <source>
        <strain evidence="2 3">P105</strain>
    </source>
</reference>
<feature type="domain" description="PilZ" evidence="1">
    <location>
        <begin position="7"/>
        <end position="79"/>
    </location>
</feature>
<accession>A0A7S7SLY1</accession>
<dbReference type="Pfam" id="PF07238">
    <property type="entry name" value="PilZ"/>
    <property type="match status" value="1"/>
</dbReference>
<protein>
    <submittedName>
        <fullName evidence="2">PilZ domain-containing protein</fullName>
    </submittedName>
</protein>
<evidence type="ECO:0000313" key="2">
    <source>
        <dbReference type="EMBL" id="QOY90712.1"/>
    </source>
</evidence>
<dbReference type="RefSeq" id="WP_194452370.1">
    <property type="nucleotide sequence ID" value="NZ_CP063849.1"/>
</dbReference>
<dbReference type="AlphaFoldDB" id="A0A7S7SLY1"/>
<gene>
    <name evidence="2" type="ORF">IRI77_12430</name>
</gene>
<keyword evidence="3" id="KW-1185">Reference proteome</keyword>
<dbReference type="Proteomes" id="UP000593892">
    <property type="component" value="Chromosome"/>
</dbReference>
<organism evidence="2 3">
    <name type="scientific">Paludibaculum fermentans</name>
    <dbReference type="NCBI Taxonomy" id="1473598"/>
    <lineage>
        <taxon>Bacteria</taxon>
        <taxon>Pseudomonadati</taxon>
        <taxon>Acidobacteriota</taxon>
        <taxon>Terriglobia</taxon>
        <taxon>Bryobacterales</taxon>
        <taxon>Bryobacteraceae</taxon>
        <taxon>Paludibaculum</taxon>
    </lineage>
</organism>
<evidence type="ECO:0000313" key="3">
    <source>
        <dbReference type="Proteomes" id="UP000593892"/>
    </source>
</evidence>
<dbReference type="KEGG" id="pfer:IRI77_12430"/>
<dbReference type="GO" id="GO:0035438">
    <property type="term" value="F:cyclic-di-GMP binding"/>
    <property type="evidence" value="ECO:0007669"/>
    <property type="project" value="InterPro"/>
</dbReference>
<evidence type="ECO:0000259" key="1">
    <source>
        <dbReference type="Pfam" id="PF07238"/>
    </source>
</evidence>
<proteinExistence type="predicted"/>
<sequence length="89" mass="9845">MPADIANRRSSPRFPASGPVEILFEDPLPTIVEAQLQETSEQGFRISHASRQVVPGLEVSLRRDGATQRARVIWTHILEGRLVSGCLLL</sequence>
<dbReference type="InterPro" id="IPR009875">
    <property type="entry name" value="PilZ_domain"/>
</dbReference>
<name>A0A7S7SLY1_PALFE</name>
<dbReference type="EMBL" id="CP063849">
    <property type="protein sequence ID" value="QOY90712.1"/>
    <property type="molecule type" value="Genomic_DNA"/>
</dbReference>